<reference evidence="2 3" key="1">
    <citation type="submission" date="2020-05" db="EMBL/GenBank/DDBJ databases">
        <title>Identification and distribution of gene clusters putatively required for synthesis of sphingolipid metabolism inhibitors in phylogenetically diverse species of the filamentous fungus Fusarium.</title>
        <authorList>
            <person name="Kim H.-S."/>
            <person name="Busman M."/>
            <person name="Brown D.W."/>
            <person name="Divon H."/>
            <person name="Uhlig S."/>
            <person name="Proctor R.H."/>
        </authorList>
    </citation>
    <scope>NUCLEOTIDE SEQUENCE [LARGE SCALE GENOMIC DNA]</scope>
    <source>
        <strain evidence="2 3">NRRL 13617</strain>
    </source>
</reference>
<dbReference type="OrthoDB" id="245563at2759"/>
<evidence type="ECO:0000313" key="3">
    <source>
        <dbReference type="Proteomes" id="UP000582016"/>
    </source>
</evidence>
<dbReference type="EMBL" id="JAAOAQ010000014">
    <property type="protein sequence ID" value="KAF5571393.1"/>
    <property type="molecule type" value="Genomic_DNA"/>
</dbReference>
<keyword evidence="3" id="KW-1185">Reference proteome</keyword>
<comment type="caution">
    <text evidence="2">The sequence shown here is derived from an EMBL/GenBank/DDBJ whole genome shotgun (WGS) entry which is preliminary data.</text>
</comment>
<feature type="compositionally biased region" description="Basic and acidic residues" evidence="1">
    <location>
        <begin position="1"/>
        <end position="10"/>
    </location>
</feature>
<evidence type="ECO:0000256" key="1">
    <source>
        <dbReference type="SAM" id="MobiDB-lite"/>
    </source>
</evidence>
<dbReference type="GO" id="GO:0003676">
    <property type="term" value="F:nucleic acid binding"/>
    <property type="evidence" value="ECO:0007669"/>
    <property type="project" value="InterPro"/>
</dbReference>
<gene>
    <name evidence="2" type="ORF">FPHYL_510</name>
</gene>
<dbReference type="Proteomes" id="UP000582016">
    <property type="component" value="Unassembled WGS sequence"/>
</dbReference>
<organism evidence="2 3">
    <name type="scientific">Fusarium phyllophilum</name>
    <dbReference type="NCBI Taxonomy" id="47803"/>
    <lineage>
        <taxon>Eukaryota</taxon>
        <taxon>Fungi</taxon>
        <taxon>Dikarya</taxon>
        <taxon>Ascomycota</taxon>
        <taxon>Pezizomycotina</taxon>
        <taxon>Sordariomycetes</taxon>
        <taxon>Hypocreomycetidae</taxon>
        <taxon>Hypocreales</taxon>
        <taxon>Nectriaceae</taxon>
        <taxon>Fusarium</taxon>
        <taxon>Fusarium fujikuroi species complex</taxon>
    </lineage>
</organism>
<dbReference type="AlphaFoldDB" id="A0A8H5KDL3"/>
<name>A0A8H5KDL3_9HYPO</name>
<dbReference type="Gene3D" id="3.30.420.10">
    <property type="entry name" value="Ribonuclease H-like superfamily/Ribonuclease H"/>
    <property type="match status" value="1"/>
</dbReference>
<accession>A0A8H5KDL3</accession>
<evidence type="ECO:0000313" key="2">
    <source>
        <dbReference type="EMBL" id="KAF5571393.1"/>
    </source>
</evidence>
<feature type="compositionally biased region" description="Acidic residues" evidence="1">
    <location>
        <begin position="19"/>
        <end position="29"/>
    </location>
</feature>
<dbReference type="InterPro" id="IPR012337">
    <property type="entry name" value="RNaseH-like_sf"/>
</dbReference>
<proteinExistence type="predicted"/>
<dbReference type="SUPFAM" id="SSF53098">
    <property type="entry name" value="Ribonuclease H-like"/>
    <property type="match status" value="1"/>
</dbReference>
<dbReference type="InterPro" id="IPR036397">
    <property type="entry name" value="RNaseH_sf"/>
</dbReference>
<protein>
    <submittedName>
        <fullName evidence="2">Nad dependent epimerase</fullName>
    </submittedName>
</protein>
<feature type="compositionally biased region" description="Basic and acidic residues" evidence="1">
    <location>
        <begin position="30"/>
        <end position="44"/>
    </location>
</feature>
<feature type="region of interest" description="Disordered" evidence="1">
    <location>
        <begin position="1"/>
        <end position="44"/>
    </location>
</feature>
<sequence>MSAAEDRPKCESPPSEAEVFGEEQQEEKEYEERERRFDPAVDPDLHNIPHQSLIKFDLETQRSNLTRKCSETGEMKAITSWALYFDPQSRYNKSDTFDWEDFISEEKAEYINLEEALEHICESVSATITQVIIATDSPSLVKLVTEDLTKMARDNDFWRKNPVAMDSIWETLNADQVGYVNEIQLDFRFWFVPKEMNQEAQAMAQSMEDREMQKIKAEFSSYLGAKWDRNAQRVV</sequence>